<evidence type="ECO:0000313" key="1">
    <source>
        <dbReference type="EMBL" id="MEN2790627.1"/>
    </source>
</evidence>
<dbReference type="InterPro" id="IPR039498">
    <property type="entry name" value="NTP_transf_5"/>
</dbReference>
<keyword evidence="2" id="KW-1185">Reference proteome</keyword>
<accession>A0ABU9Y497</accession>
<proteinExistence type="predicted"/>
<comment type="caution">
    <text evidence="1">The sequence shown here is derived from an EMBL/GenBank/DDBJ whole genome shotgun (WGS) entry which is preliminary data.</text>
</comment>
<dbReference type="Proteomes" id="UP001419910">
    <property type="component" value="Unassembled WGS sequence"/>
</dbReference>
<dbReference type="RefSeq" id="WP_343888372.1">
    <property type="nucleotide sequence ID" value="NZ_BAAAEH010000008.1"/>
</dbReference>
<gene>
    <name evidence="1" type="ORF">ABC974_13385</name>
</gene>
<reference evidence="1 2" key="1">
    <citation type="submission" date="2024-05" db="EMBL/GenBank/DDBJ databases">
        <authorList>
            <person name="Liu Q."/>
            <person name="Xin Y.-H."/>
        </authorList>
    </citation>
    <scope>NUCLEOTIDE SEQUENCE [LARGE SCALE GENOMIC DNA]</scope>
    <source>
        <strain evidence="1 2">CGMCC 1.10181</strain>
    </source>
</reference>
<evidence type="ECO:0000313" key="2">
    <source>
        <dbReference type="Proteomes" id="UP001419910"/>
    </source>
</evidence>
<protein>
    <submittedName>
        <fullName evidence="1">Nucleotidyltransferase family protein</fullName>
    </submittedName>
</protein>
<name>A0ABU9Y497_9SPHN</name>
<organism evidence="1 2">
    <name type="scientific">Sphingomonas oligophenolica</name>
    <dbReference type="NCBI Taxonomy" id="301154"/>
    <lineage>
        <taxon>Bacteria</taxon>
        <taxon>Pseudomonadati</taxon>
        <taxon>Pseudomonadota</taxon>
        <taxon>Alphaproteobacteria</taxon>
        <taxon>Sphingomonadales</taxon>
        <taxon>Sphingomonadaceae</taxon>
        <taxon>Sphingomonas</taxon>
    </lineage>
</organism>
<dbReference type="Pfam" id="PF14907">
    <property type="entry name" value="NTP_transf_5"/>
    <property type="match status" value="1"/>
</dbReference>
<sequence>MNKRALVPEIQLVAACCRWPPSAARDEAVREAAAAITDWGRFLRVVRRHRVTGFVRASLSAAGVSLAIPVAFRLGRRADQLVAKNAALAAESARFQRMFDEAGMPAMILKGAALARLAYGTAAIKEAQDIDALVLPEHAETAIAMLEARGYLLVSPVPEIEIGPAQRRALIQYRNEVSMRHPVEGYYVDLHWALTDGPTFLPGVDAATPGQLVDIGADTPVRTLGRDDLFVYLAVHGALHSWGRIKWLADFQALIARESPQEIERLYRHAQHAGAGRCAGQALLLSKRLLGLDLPPALAQELEGSPLMNRLAAGALELMIGPDPETEIPDRRFGTTLYTLAQLRLSPDWRYRGALLGNSMFLIDDVLRYPLPPSLRFLYPVLRLPLWAGRRISLLGKSSASRKVAPTRS</sequence>
<dbReference type="Gene3D" id="3.30.460.40">
    <property type="match status" value="1"/>
</dbReference>
<dbReference type="EMBL" id="JBDIME010000010">
    <property type="protein sequence ID" value="MEN2790627.1"/>
    <property type="molecule type" value="Genomic_DNA"/>
</dbReference>